<reference evidence="2 3" key="1">
    <citation type="submission" date="2019-09" db="EMBL/GenBank/DDBJ databases">
        <title>A chromosome-level genome assembly of the Chinese tupelo Nyssa sinensis.</title>
        <authorList>
            <person name="Yang X."/>
            <person name="Kang M."/>
            <person name="Yang Y."/>
            <person name="Xiong H."/>
            <person name="Wang M."/>
            <person name="Zhang Z."/>
            <person name="Wang Z."/>
            <person name="Wu H."/>
            <person name="Ma T."/>
            <person name="Liu J."/>
            <person name="Xi Z."/>
        </authorList>
    </citation>
    <scope>NUCLEOTIDE SEQUENCE [LARGE SCALE GENOMIC DNA]</scope>
    <source>
        <strain evidence="2">J267</strain>
        <tissue evidence="2">Leaf</tissue>
    </source>
</reference>
<proteinExistence type="predicted"/>
<feature type="compositionally biased region" description="Pro residues" evidence="1">
    <location>
        <begin position="67"/>
        <end position="81"/>
    </location>
</feature>
<gene>
    <name evidence="2" type="ORF">F0562_033933</name>
</gene>
<organism evidence="2 3">
    <name type="scientific">Nyssa sinensis</name>
    <dbReference type="NCBI Taxonomy" id="561372"/>
    <lineage>
        <taxon>Eukaryota</taxon>
        <taxon>Viridiplantae</taxon>
        <taxon>Streptophyta</taxon>
        <taxon>Embryophyta</taxon>
        <taxon>Tracheophyta</taxon>
        <taxon>Spermatophyta</taxon>
        <taxon>Magnoliopsida</taxon>
        <taxon>eudicotyledons</taxon>
        <taxon>Gunneridae</taxon>
        <taxon>Pentapetalae</taxon>
        <taxon>asterids</taxon>
        <taxon>Cornales</taxon>
        <taxon>Nyssaceae</taxon>
        <taxon>Nyssa</taxon>
    </lineage>
</organism>
<evidence type="ECO:0000313" key="2">
    <source>
        <dbReference type="EMBL" id="KAA8529268.1"/>
    </source>
</evidence>
<evidence type="ECO:0000313" key="3">
    <source>
        <dbReference type="Proteomes" id="UP000325577"/>
    </source>
</evidence>
<accession>A0A5J5AGG6</accession>
<name>A0A5J5AGG6_9ASTE</name>
<dbReference type="AlphaFoldDB" id="A0A5J5AGG6"/>
<sequence>MLKLIQLGLTLSNEHGNLATCGTGKYCIWQFNVNEDVLPSDPIELLQGIPEQAEVPPVARAHATNPPAQPPLPAQPAPVPSIGPNANPLDPSPHDLPDMGSDAAGGGNANPKLLWYIRNLLWQLAVTVTPEEREAIERAPQACAASLTSTAVSAAPQPSATTLAPPASAPQASAAPPTSTPVSAAPQPSATTLAP</sequence>
<feature type="region of interest" description="Disordered" evidence="1">
    <location>
        <begin position="150"/>
        <end position="195"/>
    </location>
</feature>
<evidence type="ECO:0000256" key="1">
    <source>
        <dbReference type="SAM" id="MobiDB-lite"/>
    </source>
</evidence>
<dbReference type="Proteomes" id="UP000325577">
    <property type="component" value="Linkage Group LG20"/>
</dbReference>
<keyword evidence="3" id="KW-1185">Reference proteome</keyword>
<dbReference type="EMBL" id="CM018044">
    <property type="protein sequence ID" value="KAA8529268.1"/>
    <property type="molecule type" value="Genomic_DNA"/>
</dbReference>
<dbReference type="OrthoDB" id="1164111at2759"/>
<protein>
    <submittedName>
        <fullName evidence="2">Uncharacterized protein</fullName>
    </submittedName>
</protein>
<feature type="region of interest" description="Disordered" evidence="1">
    <location>
        <begin position="61"/>
        <end position="105"/>
    </location>
</feature>